<dbReference type="GO" id="GO:0008168">
    <property type="term" value="F:methyltransferase activity"/>
    <property type="evidence" value="ECO:0007669"/>
    <property type="project" value="UniProtKB-KW"/>
</dbReference>
<dbReference type="InterPro" id="IPR050390">
    <property type="entry name" value="C5-Methyltransferase"/>
</dbReference>
<dbReference type="EMBL" id="JARBHI010000020">
    <property type="protein sequence ID" value="MDE1657004.1"/>
    <property type="molecule type" value="Genomic_DNA"/>
</dbReference>
<keyword evidence="9" id="KW-1185">Reference proteome</keyword>
<dbReference type="InterPro" id="IPR001525">
    <property type="entry name" value="C5_MeTfrase"/>
</dbReference>
<evidence type="ECO:0000256" key="7">
    <source>
        <dbReference type="RuleBase" id="RU000416"/>
    </source>
</evidence>
<dbReference type="Proteomes" id="UP001219297">
    <property type="component" value="Unassembled WGS sequence"/>
</dbReference>
<reference evidence="8 9" key="1">
    <citation type="submission" date="2023-02" db="EMBL/GenBank/DDBJ databases">
        <title>Defining the Infant Male Urobiome and Moving Towards Mechanisms in Urobiome Research.</title>
        <authorList>
            <person name="Reasoner S."/>
            <person name="Flores V."/>
            <person name="Van Horn G."/>
            <person name="Morales G."/>
            <person name="Peard L."/>
            <person name="Abelson B."/>
            <person name="Manuel C."/>
            <person name="Lee J."/>
            <person name="Baker B."/>
            <person name="Williams T."/>
            <person name="Schmitz J."/>
            <person name="Clayton D."/>
            <person name="Hadjifrangiskou M."/>
        </authorList>
    </citation>
    <scope>NUCLEOTIDE SEQUENCE [LARGE SCALE GENOMIC DNA]</scope>
    <source>
        <strain evidence="8 9">AS1053</strain>
    </source>
</reference>
<dbReference type="PANTHER" id="PTHR10629:SF52">
    <property type="entry name" value="DNA (CYTOSINE-5)-METHYLTRANSFERASE 1"/>
    <property type="match status" value="1"/>
</dbReference>
<feature type="active site" evidence="6">
    <location>
        <position position="77"/>
    </location>
</feature>
<dbReference type="PRINTS" id="PR00105">
    <property type="entry name" value="C5METTRFRASE"/>
</dbReference>
<dbReference type="RefSeq" id="WP_284906514.1">
    <property type="nucleotide sequence ID" value="NZ_JASPBH010000034.1"/>
</dbReference>
<dbReference type="GO" id="GO:0032259">
    <property type="term" value="P:methylation"/>
    <property type="evidence" value="ECO:0007669"/>
    <property type="project" value="UniProtKB-KW"/>
</dbReference>
<dbReference type="NCBIfam" id="TIGR00675">
    <property type="entry name" value="dcm"/>
    <property type="match status" value="1"/>
</dbReference>
<comment type="caution">
    <text evidence="8">The sequence shown here is derived from an EMBL/GenBank/DDBJ whole genome shotgun (WGS) entry which is preliminary data.</text>
</comment>
<comment type="similarity">
    <text evidence="6 7">Belongs to the class I-like SAM-binding methyltransferase superfamily. C5-methyltransferase family.</text>
</comment>
<organism evidence="8 9">
    <name type="scientific">Actinotignum sanguinis</name>
    <dbReference type="NCBI Taxonomy" id="1445614"/>
    <lineage>
        <taxon>Bacteria</taxon>
        <taxon>Bacillati</taxon>
        <taxon>Actinomycetota</taxon>
        <taxon>Actinomycetes</taxon>
        <taxon>Actinomycetales</taxon>
        <taxon>Actinomycetaceae</taxon>
        <taxon>Actinotignum</taxon>
    </lineage>
</organism>
<accession>A0ABT5V896</accession>
<evidence type="ECO:0000256" key="2">
    <source>
        <dbReference type="ARBA" id="ARBA00022603"/>
    </source>
</evidence>
<dbReference type="EC" id="2.1.1.37" evidence="1"/>
<sequence>MDLFSGAGGLSLGLEQAGYDVAASVEYDPIHAAVHEFNFPYGTTICADVRNVSGAMIRSASDIQDQEIHLVAGGPPCQGISLIGKRALDDERNSLLKEFVRLVLELRPRYFVMENVAGLTIGSHRQLLDEVIAIFTSHGDYRIVEPVAVLQAADFGTPQSRKRLFLLGYRQDCPCPSYPSPRYTPRRTDGSLPEESLFPLGPSVSDALADLPDADIFEELLRGDSVASVEYSEPSPYAATLRGVTQDLRNYARLRPAVGNRLTASARTVHTQKSIDRFEATRPGTTEGISRFLRLHPEGICNTLRAGTASDRGAYTAPRPIHPFYPRVITVREAARLHGYPDWFRFHVTKWNGFQEIGNSVPVMLGCAVAAEILKADNVTPTRGEFTPLGDEALLSFTATEAQAYFGLKERVIPQRTRAAG</sequence>
<dbReference type="InterPro" id="IPR029063">
    <property type="entry name" value="SAM-dependent_MTases_sf"/>
</dbReference>
<dbReference type="SUPFAM" id="SSF53335">
    <property type="entry name" value="S-adenosyl-L-methionine-dependent methyltransferases"/>
    <property type="match status" value="1"/>
</dbReference>
<dbReference type="Gene3D" id="3.90.120.10">
    <property type="entry name" value="DNA Methylase, subunit A, domain 2"/>
    <property type="match status" value="1"/>
</dbReference>
<evidence type="ECO:0000313" key="8">
    <source>
        <dbReference type="EMBL" id="MDE1657004.1"/>
    </source>
</evidence>
<dbReference type="PROSITE" id="PS51679">
    <property type="entry name" value="SAM_MT_C5"/>
    <property type="match status" value="1"/>
</dbReference>
<keyword evidence="2 6" id="KW-0489">Methyltransferase</keyword>
<evidence type="ECO:0000256" key="3">
    <source>
        <dbReference type="ARBA" id="ARBA00022679"/>
    </source>
</evidence>
<dbReference type="InterPro" id="IPR031303">
    <property type="entry name" value="C5_meth_CS"/>
</dbReference>
<dbReference type="PROSITE" id="PS00095">
    <property type="entry name" value="C5_MTASE_2"/>
    <property type="match status" value="1"/>
</dbReference>
<protein>
    <recommendedName>
        <fullName evidence="1">DNA (cytosine-5-)-methyltransferase</fullName>
        <ecNumber evidence="1">2.1.1.37</ecNumber>
    </recommendedName>
</protein>
<name>A0ABT5V896_9ACTO</name>
<proteinExistence type="inferred from homology"/>
<dbReference type="Gene3D" id="3.40.50.150">
    <property type="entry name" value="Vaccinia Virus protein VP39"/>
    <property type="match status" value="1"/>
</dbReference>
<evidence type="ECO:0000256" key="4">
    <source>
        <dbReference type="ARBA" id="ARBA00022691"/>
    </source>
</evidence>
<keyword evidence="4 6" id="KW-0949">S-adenosyl-L-methionine</keyword>
<dbReference type="Pfam" id="PF00145">
    <property type="entry name" value="DNA_methylase"/>
    <property type="match status" value="1"/>
</dbReference>
<evidence type="ECO:0000256" key="6">
    <source>
        <dbReference type="PROSITE-ProRule" id="PRU01016"/>
    </source>
</evidence>
<evidence type="ECO:0000256" key="1">
    <source>
        <dbReference type="ARBA" id="ARBA00011975"/>
    </source>
</evidence>
<keyword evidence="5" id="KW-0680">Restriction system</keyword>
<gene>
    <name evidence="8" type="ORF">PWJ81_07975</name>
</gene>
<dbReference type="PANTHER" id="PTHR10629">
    <property type="entry name" value="CYTOSINE-SPECIFIC METHYLTRANSFERASE"/>
    <property type="match status" value="1"/>
</dbReference>
<evidence type="ECO:0000313" key="9">
    <source>
        <dbReference type="Proteomes" id="UP001219297"/>
    </source>
</evidence>
<keyword evidence="3 6" id="KW-0808">Transferase</keyword>
<evidence type="ECO:0000256" key="5">
    <source>
        <dbReference type="ARBA" id="ARBA00022747"/>
    </source>
</evidence>